<evidence type="ECO:0000313" key="2">
    <source>
        <dbReference type="Ensembl" id="ENSMICP00000005978.2"/>
    </source>
</evidence>
<dbReference type="GO" id="GO:0031641">
    <property type="term" value="P:regulation of myelination"/>
    <property type="evidence" value="ECO:0007669"/>
    <property type="project" value="InterPro"/>
</dbReference>
<organism evidence="2 3">
    <name type="scientific">Microcebus murinus</name>
    <name type="common">Gray mouse lemur</name>
    <name type="synonym">Lemur murinus</name>
    <dbReference type="NCBI Taxonomy" id="30608"/>
    <lineage>
        <taxon>Eukaryota</taxon>
        <taxon>Metazoa</taxon>
        <taxon>Chordata</taxon>
        <taxon>Craniata</taxon>
        <taxon>Vertebrata</taxon>
        <taxon>Euteleostomi</taxon>
        <taxon>Mammalia</taxon>
        <taxon>Eutheria</taxon>
        <taxon>Euarchontoglires</taxon>
        <taxon>Primates</taxon>
        <taxon>Strepsirrhini</taxon>
        <taxon>Lemuriformes</taxon>
        <taxon>Cheirogaleidae</taxon>
        <taxon>Microcebus</taxon>
    </lineage>
</organism>
<protein>
    <submittedName>
        <fullName evidence="2">Uncharacterized protein</fullName>
    </submittedName>
</protein>
<dbReference type="GO" id="GO:0043220">
    <property type="term" value="C:Schmidt-Lanterman incisure"/>
    <property type="evidence" value="ECO:0007669"/>
    <property type="project" value="InterPro"/>
</dbReference>
<evidence type="ECO:0000256" key="1">
    <source>
        <dbReference type="SAM" id="MobiDB-lite"/>
    </source>
</evidence>
<dbReference type="Ensembl" id="ENSMICT00000006540.3">
    <property type="protein sequence ID" value="ENSMICP00000005978.2"/>
    <property type="gene ID" value="ENSMICG00000006550.3"/>
</dbReference>
<reference evidence="2" key="1">
    <citation type="submission" date="2016-12" db="EMBL/GenBank/DDBJ databases">
        <title>Mouse lemur reference genome and diversity panel.</title>
        <authorList>
            <person name="Harris R."/>
            <person name="Larsen P."/>
            <person name="Liu Y."/>
            <person name="Hughes D.S."/>
            <person name="Murali S."/>
            <person name="Raveendran M."/>
            <person name="Korchina V."/>
            <person name="Wang M."/>
            <person name="Jhangiani S."/>
            <person name="Bandaranaike D."/>
            <person name="Bellair M."/>
            <person name="Blankenburg K."/>
            <person name="Chao H."/>
            <person name="Dahdouli M."/>
            <person name="Dinh H."/>
            <person name="Doddapaneni H."/>
            <person name="English A."/>
            <person name="Firestine M."/>
            <person name="Gnanaolivu R."/>
            <person name="Gross S."/>
            <person name="Hernandez B."/>
            <person name="Javaid M."/>
            <person name="Jayaseelan J."/>
            <person name="Jones J."/>
            <person name="Khan Z."/>
            <person name="Kovar C."/>
            <person name="Kurapati P."/>
            <person name="Le B."/>
            <person name="Lee S."/>
            <person name="Li M."/>
            <person name="Mathew T."/>
            <person name="Narasimhan A."/>
            <person name="Ngo D."/>
            <person name="Nguyen L."/>
            <person name="Okwuonu G."/>
            <person name="Ongeri F."/>
            <person name="Osuji N."/>
            <person name="Pu L.-L."/>
            <person name="Puazo M."/>
            <person name="Quiroz J."/>
            <person name="Raj R."/>
            <person name="Rajbhandari K."/>
            <person name="Reid J.G."/>
            <person name="Santibanez J."/>
            <person name="Sexton D."/>
            <person name="Skinner E."/>
            <person name="Vee V."/>
            <person name="Weissenberger G."/>
            <person name="Wu Y."/>
            <person name="Xin Y."/>
            <person name="Han Y."/>
            <person name="Campbell C."/>
            <person name="Brown A."/>
            <person name="Sullivan B."/>
            <person name="Shelton J."/>
            <person name="Brown S."/>
            <person name="Dudchenko O."/>
            <person name="Machol I."/>
            <person name="Durand N."/>
            <person name="Shamim M."/>
            <person name="Lieberman A."/>
            <person name="Muzny D.M."/>
            <person name="Richards S."/>
            <person name="Yoder A."/>
            <person name="Worley K.C."/>
            <person name="Rogers J."/>
            <person name="Gibbs R.A."/>
        </authorList>
    </citation>
    <scope>NUCLEOTIDE SEQUENCE [LARGE SCALE GENOMIC DNA]</scope>
</reference>
<keyword evidence="3" id="KW-1185">Reference proteome</keyword>
<dbReference type="PANTHER" id="PTHR35974:SF1">
    <property type="entry name" value="NONCOMPACT MYELIN-ASSOCIATED PROTEIN"/>
    <property type="match status" value="1"/>
</dbReference>
<dbReference type="GO" id="GO:0019911">
    <property type="term" value="F:structural constituent of myelin sheath"/>
    <property type="evidence" value="ECO:0007669"/>
    <property type="project" value="InterPro"/>
</dbReference>
<feature type="region of interest" description="Disordered" evidence="1">
    <location>
        <begin position="30"/>
        <end position="75"/>
    </location>
</feature>
<accession>A0A8C5UZ75</accession>
<sequence>MTTATPLGDTTFFSLNMTTRRKTFGIRVRKMRTRRELEPKGPKPAAPAALGPNGNSSQQPATVTFGPVDVHEETR</sequence>
<dbReference type="GO" id="GO:0005886">
    <property type="term" value="C:plasma membrane"/>
    <property type="evidence" value="ECO:0007669"/>
    <property type="project" value="InterPro"/>
</dbReference>
<dbReference type="Proteomes" id="UP000694394">
    <property type="component" value="Chromosome 2"/>
</dbReference>
<dbReference type="AlphaFoldDB" id="A0A8C5UZ75"/>
<dbReference type="PANTHER" id="PTHR35974">
    <property type="entry name" value="NONCOMPACT MYELIN-ASSOCIATED PROTEIN"/>
    <property type="match status" value="1"/>
</dbReference>
<evidence type="ECO:0000313" key="3">
    <source>
        <dbReference type="Proteomes" id="UP000694394"/>
    </source>
</evidence>
<reference evidence="2" key="2">
    <citation type="submission" date="2025-08" db="UniProtKB">
        <authorList>
            <consortium name="Ensembl"/>
        </authorList>
    </citation>
    <scope>IDENTIFICATION</scope>
</reference>
<dbReference type="GO" id="GO:0033270">
    <property type="term" value="C:paranode region of axon"/>
    <property type="evidence" value="ECO:0007669"/>
    <property type="project" value="InterPro"/>
</dbReference>
<proteinExistence type="predicted"/>
<reference evidence="2" key="3">
    <citation type="submission" date="2025-09" db="UniProtKB">
        <authorList>
            <consortium name="Ensembl"/>
        </authorList>
    </citation>
    <scope>IDENTIFICATION</scope>
</reference>
<dbReference type="EMBL" id="ABDC03001849">
    <property type="status" value="NOT_ANNOTATED_CDS"/>
    <property type="molecule type" value="Genomic_DNA"/>
</dbReference>
<dbReference type="InterPro" id="IPR038940">
    <property type="entry name" value="NCMAP"/>
</dbReference>
<feature type="compositionally biased region" description="Polar residues" evidence="1">
    <location>
        <begin position="53"/>
        <end position="62"/>
    </location>
</feature>
<dbReference type="GeneTree" id="ENSGT01080000259389"/>
<dbReference type="GO" id="GO:0032290">
    <property type="term" value="P:peripheral nervous system myelin formation"/>
    <property type="evidence" value="ECO:0007669"/>
    <property type="project" value="TreeGrafter"/>
</dbReference>
<name>A0A8C5UZ75_MICMU</name>